<gene>
    <name evidence="3" type="ORF">GALMADRAFT_157880</name>
</gene>
<dbReference type="PANTHER" id="PTHR48104">
    <property type="entry name" value="METACASPASE-4"/>
    <property type="match status" value="1"/>
</dbReference>
<organism evidence="3 4">
    <name type="scientific">Galerina marginata (strain CBS 339.88)</name>
    <dbReference type="NCBI Taxonomy" id="685588"/>
    <lineage>
        <taxon>Eukaryota</taxon>
        <taxon>Fungi</taxon>
        <taxon>Dikarya</taxon>
        <taxon>Basidiomycota</taxon>
        <taxon>Agaricomycotina</taxon>
        <taxon>Agaricomycetes</taxon>
        <taxon>Agaricomycetidae</taxon>
        <taxon>Agaricales</taxon>
        <taxon>Agaricineae</taxon>
        <taxon>Strophariaceae</taxon>
        <taxon>Galerina</taxon>
    </lineage>
</organism>
<dbReference type="Proteomes" id="UP000027222">
    <property type="component" value="Unassembled WGS sequence"/>
</dbReference>
<evidence type="ECO:0000313" key="3">
    <source>
        <dbReference type="EMBL" id="KDR74094.1"/>
    </source>
</evidence>
<proteinExistence type="inferred from homology"/>
<feature type="domain" description="Peptidase C14 caspase" evidence="2">
    <location>
        <begin position="39"/>
        <end position="274"/>
    </location>
</feature>
<dbReference type="Gene3D" id="3.40.50.1460">
    <property type="match status" value="1"/>
</dbReference>
<keyword evidence="4" id="KW-1185">Reference proteome</keyword>
<dbReference type="InterPro" id="IPR011600">
    <property type="entry name" value="Pept_C14_caspase"/>
</dbReference>
<reference evidence="4" key="1">
    <citation type="journal article" date="2014" name="Proc. Natl. Acad. Sci. U.S.A.">
        <title>Extensive sampling of basidiomycete genomes demonstrates inadequacy of the white-rot/brown-rot paradigm for wood decay fungi.</title>
        <authorList>
            <person name="Riley R."/>
            <person name="Salamov A.A."/>
            <person name="Brown D.W."/>
            <person name="Nagy L.G."/>
            <person name="Floudas D."/>
            <person name="Held B.W."/>
            <person name="Levasseur A."/>
            <person name="Lombard V."/>
            <person name="Morin E."/>
            <person name="Otillar R."/>
            <person name="Lindquist E.A."/>
            <person name="Sun H."/>
            <person name="LaButti K.M."/>
            <person name="Schmutz J."/>
            <person name="Jabbour D."/>
            <person name="Luo H."/>
            <person name="Baker S.E."/>
            <person name="Pisabarro A.G."/>
            <person name="Walton J.D."/>
            <person name="Blanchette R.A."/>
            <person name="Henrissat B."/>
            <person name="Martin F."/>
            <person name="Cullen D."/>
            <person name="Hibbett D.S."/>
            <person name="Grigoriev I.V."/>
        </authorList>
    </citation>
    <scope>NUCLEOTIDE SEQUENCE [LARGE SCALE GENOMIC DNA]</scope>
    <source>
        <strain evidence="4">CBS 339.88</strain>
    </source>
</reference>
<dbReference type="PANTHER" id="PTHR48104:SF30">
    <property type="entry name" value="METACASPASE-1"/>
    <property type="match status" value="1"/>
</dbReference>
<dbReference type="EMBL" id="KL142384">
    <property type="protein sequence ID" value="KDR74094.1"/>
    <property type="molecule type" value="Genomic_DNA"/>
</dbReference>
<evidence type="ECO:0000256" key="1">
    <source>
        <dbReference type="ARBA" id="ARBA00009005"/>
    </source>
</evidence>
<evidence type="ECO:0000313" key="4">
    <source>
        <dbReference type="Proteomes" id="UP000027222"/>
    </source>
</evidence>
<name>A0A067T2D3_GALM3</name>
<dbReference type="AlphaFoldDB" id="A0A067T2D3"/>
<dbReference type="GO" id="GO:0004197">
    <property type="term" value="F:cysteine-type endopeptidase activity"/>
    <property type="evidence" value="ECO:0007669"/>
    <property type="project" value="InterPro"/>
</dbReference>
<dbReference type="GO" id="GO:0006508">
    <property type="term" value="P:proteolysis"/>
    <property type="evidence" value="ECO:0007669"/>
    <property type="project" value="InterPro"/>
</dbReference>
<dbReference type="OrthoDB" id="3223806at2759"/>
<comment type="similarity">
    <text evidence="1">Belongs to the peptidase C14B family.</text>
</comment>
<dbReference type="GO" id="GO:0005737">
    <property type="term" value="C:cytoplasm"/>
    <property type="evidence" value="ECO:0007669"/>
    <property type="project" value="TreeGrafter"/>
</dbReference>
<dbReference type="InterPro" id="IPR050452">
    <property type="entry name" value="Metacaspase"/>
</dbReference>
<evidence type="ECO:0000259" key="2">
    <source>
        <dbReference type="Pfam" id="PF00656"/>
    </source>
</evidence>
<dbReference type="Pfam" id="PF00656">
    <property type="entry name" value="Peptidase_C14"/>
    <property type="match status" value="1"/>
</dbReference>
<sequence length="759" mass="83780">MSYLIQPAEDLEHLSSNFQEARSTQHGVQPSSDESPNLFALTIGINSYRNSQYVNLKGCVSDADDVEEYLQLALAVPKAHIKSLRDGQATRESIIQAIKAFMVDSRIKEGNPILIYFAGHGAEANAPEGWPSEDSKTQMLIPHDCGDAVNGKTIHGIPDRTLGWLLKQLADEKGQNITVVLDNCFSGSGTRTLNTESEESIRGVDYQFKLPPELDRQIHSSGPTPRGIQATPEFLRGGFKSHVLLAACGAGELAREIRGRGAFTEALLATLGRLAIERVTYHQLMFSIPNLGRQNPQCEGEHQHNPIFRAMAPRRHSPTVYQSFLKSTTLTIKAGSAHGVTKGSRFSLWKDYSSLLNKDLPLTIITVTKVQSFSSEAIVEDSQLSTPSFVAVQVKSGQTPELFLHVPYDECMKPAHQGVLRVMQNPNMNVMNIVLSSPEKANINISHEPDGFYFIINNPVVNRHGLKRLPHSLPLNADAIEFHRIFHALAHYEYHLQRSNVRPITLGGLPLVQKVFLEIFKVRKFERTDELDSPEIEGDNLNDIVKGIDVILDDSWYLFKIRNESKLDLYPALFYFDNCDLSINSLYQSPTAGSNSADHPLKAGQSLTIGYGAGGGVPYIFDIRGTHAIELGFLKLFLTSQYVDFSTVEQVSPFINARAMTRYHKESNFWDTIVVPVIVRRPSSTGPPAENVCLNSPVSEGNTFGTALTSPDLGGCLSSPDNAVLDIALQRLQGCEPQMETLQVDIAGLSLTKAATFDN</sequence>
<protein>
    <recommendedName>
        <fullName evidence="2">Peptidase C14 caspase domain-containing protein</fullName>
    </recommendedName>
</protein>
<dbReference type="HOGENOM" id="CLU_011935_1_0_1"/>
<accession>A0A067T2D3</accession>